<accession>A0AA35SJR3</accession>
<organism evidence="4 5">
    <name type="scientific">Geodia barretti</name>
    <name type="common">Barrett's horny sponge</name>
    <dbReference type="NCBI Taxonomy" id="519541"/>
    <lineage>
        <taxon>Eukaryota</taxon>
        <taxon>Metazoa</taxon>
        <taxon>Porifera</taxon>
        <taxon>Demospongiae</taxon>
        <taxon>Heteroscleromorpha</taxon>
        <taxon>Tetractinellida</taxon>
        <taxon>Astrophorina</taxon>
        <taxon>Geodiidae</taxon>
        <taxon>Geodia</taxon>
    </lineage>
</organism>
<keyword evidence="5" id="KW-1185">Reference proteome</keyword>
<dbReference type="InterPro" id="IPR020557">
    <property type="entry name" value="Fumarate_lyase_CS"/>
</dbReference>
<dbReference type="PRINTS" id="PR00149">
    <property type="entry name" value="FUMRATELYASE"/>
</dbReference>
<dbReference type="InterPro" id="IPR022761">
    <property type="entry name" value="Fumarate_lyase_N"/>
</dbReference>
<dbReference type="FunFam" id="1.10.40.30:FF:000001">
    <property type="entry name" value="Argininosuccinate lyase"/>
    <property type="match status" value="1"/>
</dbReference>
<dbReference type="HAMAP" id="MF_00006">
    <property type="entry name" value="Arg_succ_lyase"/>
    <property type="match status" value="1"/>
</dbReference>
<dbReference type="InterPro" id="IPR008948">
    <property type="entry name" value="L-Aspartase-like"/>
</dbReference>
<gene>
    <name evidence="4" type="ORF">GBAR_LOCUS17740</name>
</gene>
<dbReference type="AlphaFoldDB" id="A0AA35SJR3"/>
<evidence type="ECO:0000259" key="3">
    <source>
        <dbReference type="Pfam" id="PF14698"/>
    </source>
</evidence>
<feature type="domain" description="Argininosuccinate lyase C-terminal" evidence="3">
    <location>
        <begin position="352"/>
        <end position="418"/>
    </location>
</feature>
<dbReference type="NCBIfam" id="TIGR00838">
    <property type="entry name" value="argH"/>
    <property type="match status" value="1"/>
</dbReference>
<protein>
    <submittedName>
        <fullName evidence="4">Argininosuccinate lyase</fullName>
    </submittedName>
</protein>
<dbReference type="Gene3D" id="1.10.275.10">
    <property type="entry name" value="Fumarase/aspartase (N-terminal domain)"/>
    <property type="match status" value="1"/>
</dbReference>
<keyword evidence="4" id="KW-0456">Lyase</keyword>
<dbReference type="PRINTS" id="PR00145">
    <property type="entry name" value="ARGSUCLYASE"/>
</dbReference>
<dbReference type="InterPro" id="IPR009049">
    <property type="entry name" value="Argininosuccinate_lyase"/>
</dbReference>
<comment type="caution">
    <text evidence="4">The sequence shown here is derived from an EMBL/GenBank/DDBJ whole genome shotgun (WGS) entry which is preliminary data.</text>
</comment>
<name>A0AA35SJR3_GEOBA</name>
<feature type="domain" description="Fumarate lyase N-terminal" evidence="2">
    <location>
        <begin position="5"/>
        <end position="289"/>
    </location>
</feature>
<proteinExistence type="inferred from homology"/>
<dbReference type="Gene3D" id="1.10.40.30">
    <property type="entry name" value="Fumarase/aspartase (C-terminal domain)"/>
    <property type="match status" value="1"/>
</dbReference>
<evidence type="ECO:0000259" key="2">
    <source>
        <dbReference type="Pfam" id="PF00206"/>
    </source>
</evidence>
<dbReference type="InterPro" id="IPR029419">
    <property type="entry name" value="Arg_succ_lyase_C"/>
</dbReference>
<dbReference type="PROSITE" id="PS00163">
    <property type="entry name" value="FUMARATE_LYASES"/>
    <property type="match status" value="1"/>
</dbReference>
<sequence>MREVTSAYTVSIHYDRRLYRQDIAGSIAHARMLAKQGIVSDADAEAITKGLREILQEIEDGSFVWRPELEDIHMNVESRLHEKIGDAAGRLHTARSRNDQIALDVRMFVKDAVGEVLSAIHDLRTSLIVQAELNAEVVMPGYTHVQRAQPVLFAHHMLAYFEMLGRDSDRFQQTYERADVLPLGSGALAGLPYPIDREFVAQELGFSQISRNSMDAVADRDFLLDFQSASSICMMHLSRMAEEFVLWSSDEFAFIRLSEEYTTGSSIMPQKRNPDFAELARGKTGRVFGSLMALLTLMKGLPLTYNRDMQEDKEGFFDTFDTLLATLTIFADMIAKMHIVPERMREAAQGSYVLATDIADYLVDRGMPFREAHGVVARLSRHAVERGVQFEELTLDEYRSFSTLFDEEVLAISVDSSVAARDVPGGTAFDRVNQAVADAKTQLVSERGGSK</sequence>
<dbReference type="GO" id="GO:0005829">
    <property type="term" value="C:cytosol"/>
    <property type="evidence" value="ECO:0007669"/>
    <property type="project" value="TreeGrafter"/>
</dbReference>
<dbReference type="FunFam" id="1.20.200.10:FF:000015">
    <property type="entry name" value="argininosuccinate lyase isoform X2"/>
    <property type="match status" value="1"/>
</dbReference>
<dbReference type="Pfam" id="PF00206">
    <property type="entry name" value="Lyase_1"/>
    <property type="match status" value="1"/>
</dbReference>
<dbReference type="FunFam" id="1.10.275.10:FF:000002">
    <property type="entry name" value="Argininosuccinate lyase"/>
    <property type="match status" value="1"/>
</dbReference>
<dbReference type="Proteomes" id="UP001174909">
    <property type="component" value="Unassembled WGS sequence"/>
</dbReference>
<reference evidence="4" key="1">
    <citation type="submission" date="2023-03" db="EMBL/GenBank/DDBJ databases">
        <authorList>
            <person name="Steffen K."/>
            <person name="Cardenas P."/>
        </authorList>
    </citation>
    <scope>NUCLEOTIDE SEQUENCE</scope>
</reference>
<dbReference type="InterPro" id="IPR000362">
    <property type="entry name" value="Fumarate_lyase_fam"/>
</dbReference>
<dbReference type="Gene3D" id="1.20.200.10">
    <property type="entry name" value="Fumarase/aspartase (Central domain)"/>
    <property type="match status" value="1"/>
</dbReference>
<dbReference type="PANTHER" id="PTHR43814">
    <property type="entry name" value="ARGININOSUCCINATE LYASE"/>
    <property type="match status" value="1"/>
</dbReference>
<dbReference type="GO" id="GO:0042450">
    <property type="term" value="P:L-arginine biosynthetic process via ornithine"/>
    <property type="evidence" value="ECO:0007669"/>
    <property type="project" value="InterPro"/>
</dbReference>
<dbReference type="CDD" id="cd01359">
    <property type="entry name" value="Argininosuccinate_lyase"/>
    <property type="match status" value="1"/>
</dbReference>
<dbReference type="InterPro" id="IPR024083">
    <property type="entry name" value="Fumarase/histidase_N"/>
</dbReference>
<dbReference type="PANTHER" id="PTHR43814:SF1">
    <property type="entry name" value="ARGININOSUCCINATE LYASE"/>
    <property type="match status" value="1"/>
</dbReference>
<dbReference type="EMBL" id="CASHTH010002526">
    <property type="protein sequence ID" value="CAI8031243.1"/>
    <property type="molecule type" value="Genomic_DNA"/>
</dbReference>
<dbReference type="Pfam" id="PF14698">
    <property type="entry name" value="ASL_C2"/>
    <property type="match status" value="1"/>
</dbReference>
<comment type="similarity">
    <text evidence="1">Belongs to the lyase 1 family. Argininosuccinate lyase subfamily.</text>
</comment>
<evidence type="ECO:0000256" key="1">
    <source>
        <dbReference type="ARBA" id="ARBA00010755"/>
    </source>
</evidence>
<evidence type="ECO:0000313" key="4">
    <source>
        <dbReference type="EMBL" id="CAI8031243.1"/>
    </source>
</evidence>
<dbReference type="SUPFAM" id="SSF48557">
    <property type="entry name" value="L-aspartase-like"/>
    <property type="match status" value="1"/>
</dbReference>
<evidence type="ECO:0000313" key="5">
    <source>
        <dbReference type="Proteomes" id="UP001174909"/>
    </source>
</evidence>
<dbReference type="GO" id="GO:0004056">
    <property type="term" value="F:argininosuccinate lyase activity"/>
    <property type="evidence" value="ECO:0007669"/>
    <property type="project" value="InterPro"/>
</dbReference>